<dbReference type="EMBL" id="OZ019903">
    <property type="protein sequence ID" value="CAK9197479.1"/>
    <property type="molecule type" value="Genomic_DNA"/>
</dbReference>
<accession>A0ABP0TII6</accession>
<organism evidence="11 12">
    <name type="scientific">Sphagnum troendelagicum</name>
    <dbReference type="NCBI Taxonomy" id="128251"/>
    <lineage>
        <taxon>Eukaryota</taxon>
        <taxon>Viridiplantae</taxon>
        <taxon>Streptophyta</taxon>
        <taxon>Embryophyta</taxon>
        <taxon>Bryophyta</taxon>
        <taxon>Sphagnophytina</taxon>
        <taxon>Sphagnopsida</taxon>
        <taxon>Sphagnales</taxon>
        <taxon>Sphagnaceae</taxon>
        <taxon>Sphagnum</taxon>
    </lineage>
</organism>
<dbReference type="InterPro" id="IPR008271">
    <property type="entry name" value="Ser/Thr_kinase_AS"/>
</dbReference>
<keyword evidence="5" id="KW-0418">Kinase</keyword>
<keyword evidence="4" id="KW-0547">Nucleotide-binding</keyword>
<dbReference type="PANTHER" id="PTHR24363">
    <property type="entry name" value="SERINE/THREONINE PROTEIN KINASE"/>
    <property type="match status" value="1"/>
</dbReference>
<dbReference type="InterPro" id="IPR000719">
    <property type="entry name" value="Prot_kinase_dom"/>
</dbReference>
<dbReference type="PROSITE" id="PS50011">
    <property type="entry name" value="PROTEIN_KINASE_DOM"/>
    <property type="match status" value="1"/>
</dbReference>
<dbReference type="SUPFAM" id="SSF56112">
    <property type="entry name" value="Protein kinase-like (PK-like)"/>
    <property type="match status" value="1"/>
</dbReference>
<sequence length="571" mass="62885">MGSSGIVVCPPVWCIRSSCLLQQLRSAKMKFLQLDCKTFCINTKTGSAVLDVLNMPVYARKSGDEAFEEKEAWLNKNSHLSMFHQEGDIVAGKYTIVGVLGQGGAGTTFEAKTQDGEVVALKSLSLRNMRGWKDLELFEREAKVLKSLRYPSIPEYIDYFQIDSPSDCGFYIVQRVAKGRSLKDLVESGWRVPEEEVKRIAIEVLDVLQYLGSLRPPVYHRDIKPENIILDEASGKVKLVDFGAVQDAASAMQIGSTVVGTYGYMAPEQFQNRAGPQTDLYGLGATLLYVVSGCSPSSFPQKRLKVVFRDLVNVTPHLGDIIEQLLEPAPEDRFQSAEEAINALKGEASTRMQSSVPQKSPGNAWQLKTAQQPAGTEVELKKTDSQLVIVIPPAGLTAETAGTGSFAVAWNVFLTFWTRTAIVGGAPLLFTLFSLPFWFVGIRLAKTTLSSLTVAAKLQFEESEFSIEWTVGGSFWKRQVVGQLDDISSVGIVVEGKQDGQLMTACMLVEGVKTHKFGMDLKTNEQEWLVQEISSFLQIPCEQPTSSNQPFLNIVDAYDQRTGSSDAWNGE</sequence>
<evidence type="ECO:0000256" key="7">
    <source>
        <dbReference type="ARBA" id="ARBA00047899"/>
    </source>
</evidence>
<proteinExistence type="predicted"/>
<evidence type="ECO:0000256" key="2">
    <source>
        <dbReference type="ARBA" id="ARBA00022527"/>
    </source>
</evidence>
<evidence type="ECO:0000256" key="9">
    <source>
        <dbReference type="SAM" id="Phobius"/>
    </source>
</evidence>
<evidence type="ECO:0000256" key="5">
    <source>
        <dbReference type="ARBA" id="ARBA00022777"/>
    </source>
</evidence>
<dbReference type="InterPro" id="IPR011009">
    <property type="entry name" value="Kinase-like_dom_sf"/>
</dbReference>
<evidence type="ECO:0000256" key="1">
    <source>
        <dbReference type="ARBA" id="ARBA00012513"/>
    </source>
</evidence>
<keyword evidence="12" id="KW-1185">Reference proteome</keyword>
<protein>
    <recommendedName>
        <fullName evidence="1">non-specific serine/threonine protein kinase</fullName>
        <ecNumber evidence="1">2.7.11.1</ecNumber>
    </recommendedName>
</protein>
<feature type="domain" description="Protein kinase" evidence="10">
    <location>
        <begin position="94"/>
        <end position="345"/>
    </location>
</feature>
<dbReference type="CDD" id="cd14014">
    <property type="entry name" value="STKc_PknB_like"/>
    <property type="match status" value="1"/>
</dbReference>
<gene>
    <name evidence="11" type="ORF">CSSPTR1EN2_LOCUS3995</name>
</gene>
<evidence type="ECO:0000259" key="10">
    <source>
        <dbReference type="PROSITE" id="PS50011"/>
    </source>
</evidence>
<evidence type="ECO:0000313" key="12">
    <source>
        <dbReference type="Proteomes" id="UP001497512"/>
    </source>
</evidence>
<dbReference type="SMART" id="SM00220">
    <property type="entry name" value="S_TKc"/>
    <property type="match status" value="1"/>
</dbReference>
<name>A0ABP0TII6_9BRYO</name>
<keyword evidence="9" id="KW-1133">Transmembrane helix</keyword>
<reference evidence="11" key="1">
    <citation type="submission" date="2024-02" db="EMBL/GenBank/DDBJ databases">
        <authorList>
            <consortium name="ELIXIR-Norway"/>
            <consortium name="Elixir Norway"/>
        </authorList>
    </citation>
    <scope>NUCLEOTIDE SEQUENCE</scope>
</reference>
<evidence type="ECO:0000256" key="3">
    <source>
        <dbReference type="ARBA" id="ARBA00022679"/>
    </source>
</evidence>
<comment type="catalytic activity">
    <reaction evidence="7">
        <text>L-threonyl-[protein] + ATP = O-phospho-L-threonyl-[protein] + ADP + H(+)</text>
        <dbReference type="Rhea" id="RHEA:46608"/>
        <dbReference type="Rhea" id="RHEA-COMP:11060"/>
        <dbReference type="Rhea" id="RHEA-COMP:11605"/>
        <dbReference type="ChEBI" id="CHEBI:15378"/>
        <dbReference type="ChEBI" id="CHEBI:30013"/>
        <dbReference type="ChEBI" id="CHEBI:30616"/>
        <dbReference type="ChEBI" id="CHEBI:61977"/>
        <dbReference type="ChEBI" id="CHEBI:456216"/>
        <dbReference type="EC" id="2.7.11.1"/>
    </reaction>
</comment>
<evidence type="ECO:0000256" key="6">
    <source>
        <dbReference type="ARBA" id="ARBA00022840"/>
    </source>
</evidence>
<dbReference type="Gene3D" id="1.10.510.10">
    <property type="entry name" value="Transferase(Phosphotransferase) domain 1"/>
    <property type="match status" value="1"/>
</dbReference>
<comment type="catalytic activity">
    <reaction evidence="8">
        <text>L-seryl-[protein] + ATP = O-phospho-L-seryl-[protein] + ADP + H(+)</text>
        <dbReference type="Rhea" id="RHEA:17989"/>
        <dbReference type="Rhea" id="RHEA-COMP:9863"/>
        <dbReference type="Rhea" id="RHEA-COMP:11604"/>
        <dbReference type="ChEBI" id="CHEBI:15378"/>
        <dbReference type="ChEBI" id="CHEBI:29999"/>
        <dbReference type="ChEBI" id="CHEBI:30616"/>
        <dbReference type="ChEBI" id="CHEBI:83421"/>
        <dbReference type="ChEBI" id="CHEBI:456216"/>
        <dbReference type="EC" id="2.7.11.1"/>
    </reaction>
</comment>
<keyword evidence="9" id="KW-0812">Transmembrane</keyword>
<evidence type="ECO:0000313" key="11">
    <source>
        <dbReference type="EMBL" id="CAK9197479.1"/>
    </source>
</evidence>
<dbReference type="PROSITE" id="PS00108">
    <property type="entry name" value="PROTEIN_KINASE_ST"/>
    <property type="match status" value="1"/>
</dbReference>
<keyword evidence="2" id="KW-0723">Serine/threonine-protein kinase</keyword>
<evidence type="ECO:0000256" key="4">
    <source>
        <dbReference type="ARBA" id="ARBA00022741"/>
    </source>
</evidence>
<dbReference type="Proteomes" id="UP001497512">
    <property type="component" value="Chromosome 11"/>
</dbReference>
<dbReference type="Pfam" id="PF00069">
    <property type="entry name" value="Pkinase"/>
    <property type="match status" value="1"/>
</dbReference>
<dbReference type="EC" id="2.7.11.1" evidence="1"/>
<feature type="transmembrane region" description="Helical" evidence="9">
    <location>
        <begin position="421"/>
        <end position="442"/>
    </location>
</feature>
<dbReference type="PANTHER" id="PTHR24363:SF0">
    <property type="entry name" value="SERINE_THREONINE KINASE LIKE DOMAIN CONTAINING 1"/>
    <property type="match status" value="1"/>
</dbReference>
<keyword evidence="6" id="KW-0067">ATP-binding</keyword>
<keyword evidence="3" id="KW-0808">Transferase</keyword>
<evidence type="ECO:0000256" key="8">
    <source>
        <dbReference type="ARBA" id="ARBA00048679"/>
    </source>
</evidence>
<keyword evidence="9" id="KW-0472">Membrane</keyword>